<dbReference type="Proteomes" id="UP000184128">
    <property type="component" value="Unassembled WGS sequence"/>
</dbReference>
<dbReference type="EMBL" id="FQUF01000039">
    <property type="protein sequence ID" value="SHF17230.1"/>
    <property type="molecule type" value="Genomic_DNA"/>
</dbReference>
<feature type="transmembrane region" description="Helical" evidence="5">
    <location>
        <begin position="20"/>
        <end position="43"/>
    </location>
</feature>
<feature type="transmembrane region" description="Helical" evidence="5">
    <location>
        <begin position="338"/>
        <end position="356"/>
    </location>
</feature>
<keyword evidence="8" id="KW-1185">Reference proteome</keyword>
<organism evidence="7 8">
    <name type="scientific">Atopostipes suicloacalis DSM 15692</name>
    <dbReference type="NCBI Taxonomy" id="1121025"/>
    <lineage>
        <taxon>Bacteria</taxon>
        <taxon>Bacillati</taxon>
        <taxon>Bacillota</taxon>
        <taxon>Bacilli</taxon>
        <taxon>Lactobacillales</taxon>
        <taxon>Carnobacteriaceae</taxon>
        <taxon>Atopostipes</taxon>
    </lineage>
</organism>
<keyword evidence="4 5" id="KW-0472">Membrane</keyword>
<dbReference type="RefSeq" id="WP_159431739.1">
    <property type="nucleotide sequence ID" value="NZ_FQUF01000039.1"/>
</dbReference>
<evidence type="ECO:0000259" key="6">
    <source>
        <dbReference type="Pfam" id="PF12698"/>
    </source>
</evidence>
<dbReference type="GO" id="GO:0016020">
    <property type="term" value="C:membrane"/>
    <property type="evidence" value="ECO:0007669"/>
    <property type="project" value="UniProtKB-SubCell"/>
</dbReference>
<feature type="transmembrane region" description="Helical" evidence="5">
    <location>
        <begin position="285"/>
        <end position="304"/>
    </location>
</feature>
<evidence type="ECO:0000256" key="3">
    <source>
        <dbReference type="ARBA" id="ARBA00022989"/>
    </source>
</evidence>
<protein>
    <submittedName>
        <fullName evidence="7">ABC-2 type transport system permease protein</fullName>
    </submittedName>
</protein>
<sequence>MNKLGVFIKDTFWKNVKSVSFITMLLSPIILIAIIAGIGYFIAQNESEIPKVELAVISEDPTIPQMLLESDETLTIAEDITTEEEARTALSQDEISGYLVVNVEDNRLKGSLTHDGLDNHIPIIEQVLTSSQILLRANELNLTPEQLESLNEPAVLDTQVVSVDEGEIVEEDDLERGIQIGSAYVINIVILMFIMFYASTVIEEVAGEKGTRMMEVILSSTTATTHFFGKLIGVFLVMLVHILFYIIVGTATFMYFRNHELVLSLIGDLDIGAILVQFLEFSSVFLIIGVIMFMFIAAFLGSLITKTEDIQKAATPLSLIVVLGFYIGLFAMAQPENIVVVVSSFVPLMTPFVMPFRIATDTVSNLHVWLSLGGAALFTVFLAYISLIFYRANVLIYSDTNFINTLKQSWTLVRSENSK</sequence>
<dbReference type="InterPro" id="IPR013525">
    <property type="entry name" value="ABC2_TM"/>
</dbReference>
<keyword evidence="3 5" id="KW-1133">Transmembrane helix</keyword>
<keyword evidence="2 5" id="KW-0812">Transmembrane</keyword>
<evidence type="ECO:0000256" key="2">
    <source>
        <dbReference type="ARBA" id="ARBA00022692"/>
    </source>
</evidence>
<evidence type="ECO:0000256" key="5">
    <source>
        <dbReference type="SAM" id="Phobius"/>
    </source>
</evidence>
<name>A0A1M4ZGR1_9LACT</name>
<gene>
    <name evidence="7" type="ORF">SAMN02745249_01961</name>
</gene>
<evidence type="ECO:0000256" key="1">
    <source>
        <dbReference type="ARBA" id="ARBA00004141"/>
    </source>
</evidence>
<feature type="transmembrane region" description="Helical" evidence="5">
    <location>
        <begin position="227"/>
        <end position="248"/>
    </location>
</feature>
<evidence type="ECO:0000313" key="7">
    <source>
        <dbReference type="EMBL" id="SHF17230.1"/>
    </source>
</evidence>
<feature type="transmembrane region" description="Helical" evidence="5">
    <location>
        <begin position="184"/>
        <end position="207"/>
    </location>
</feature>
<evidence type="ECO:0000313" key="8">
    <source>
        <dbReference type="Proteomes" id="UP000184128"/>
    </source>
</evidence>
<dbReference type="AlphaFoldDB" id="A0A1M4ZGR1"/>
<proteinExistence type="predicted"/>
<dbReference type="OrthoDB" id="9768837at2"/>
<comment type="subcellular location">
    <subcellularLocation>
        <location evidence="1">Membrane</location>
        <topology evidence="1">Multi-pass membrane protein</topology>
    </subcellularLocation>
</comment>
<dbReference type="Pfam" id="PF12698">
    <property type="entry name" value="ABC2_membrane_3"/>
    <property type="match status" value="1"/>
</dbReference>
<reference evidence="7 8" key="1">
    <citation type="submission" date="2016-11" db="EMBL/GenBank/DDBJ databases">
        <authorList>
            <person name="Jaros S."/>
            <person name="Januszkiewicz K."/>
            <person name="Wedrychowicz H."/>
        </authorList>
    </citation>
    <scope>NUCLEOTIDE SEQUENCE [LARGE SCALE GENOMIC DNA]</scope>
    <source>
        <strain evidence="7 8">DSM 15692</strain>
    </source>
</reference>
<dbReference type="STRING" id="1121025.SAMN02745249_01961"/>
<feature type="domain" description="ABC-2 type transporter transmembrane" evidence="6">
    <location>
        <begin position="20"/>
        <end position="387"/>
    </location>
</feature>
<accession>A0A1M4ZGR1</accession>
<feature type="transmembrane region" description="Helical" evidence="5">
    <location>
        <begin position="313"/>
        <end position="332"/>
    </location>
</feature>
<evidence type="ECO:0000256" key="4">
    <source>
        <dbReference type="ARBA" id="ARBA00023136"/>
    </source>
</evidence>
<feature type="transmembrane region" description="Helical" evidence="5">
    <location>
        <begin position="368"/>
        <end position="390"/>
    </location>
</feature>
<dbReference type="GO" id="GO:0140359">
    <property type="term" value="F:ABC-type transporter activity"/>
    <property type="evidence" value="ECO:0007669"/>
    <property type="project" value="InterPro"/>
</dbReference>